<dbReference type="SUPFAM" id="SSF82697">
    <property type="entry name" value="PurS-like"/>
    <property type="match status" value="1"/>
</dbReference>
<comment type="pathway">
    <text evidence="1">Purine metabolism; IMP biosynthesis via de novo pathway; 5-amino-1-(5-phospho-D-ribosyl)imidazole-4-carboxamide from 5-amino-1-(5-phospho-D-ribosyl)imidazole-4-carboxylate: step 1/2.</text>
</comment>
<name>A0A2N0QPI7_9GLOM</name>
<gene>
    <name evidence="10" type="ORF">RhiirA1_480282</name>
</gene>
<dbReference type="Proteomes" id="UP000232688">
    <property type="component" value="Unassembled WGS sequence"/>
</dbReference>
<dbReference type="InterPro" id="IPR018236">
    <property type="entry name" value="SAICAR_synthetase_CS"/>
</dbReference>
<dbReference type="Gene3D" id="3.30.200.20">
    <property type="entry name" value="Phosphorylase Kinase, domain 1"/>
    <property type="match status" value="1"/>
</dbReference>
<reference evidence="10 11" key="1">
    <citation type="submission" date="2017-10" db="EMBL/GenBank/DDBJ databases">
        <title>Extensive intraspecific genome diversity in a model arbuscular mycorrhizal fungus.</title>
        <authorList>
            <person name="Chen E.C.H."/>
            <person name="Morin E."/>
            <person name="Baudet D."/>
            <person name="Noel J."/>
            <person name="Ndikumana S."/>
            <person name="Charron P."/>
            <person name="St-Onge C."/>
            <person name="Giorgi J."/>
            <person name="Grigoriev I.V."/>
            <person name="Roux C."/>
            <person name="Martin F.M."/>
            <person name="Corradi N."/>
        </authorList>
    </citation>
    <scope>NUCLEOTIDE SEQUENCE [LARGE SCALE GENOMIC DNA]</scope>
    <source>
        <strain evidence="10 11">A1</strain>
    </source>
</reference>
<dbReference type="InterPro" id="IPR001636">
    <property type="entry name" value="SAICAR_synth"/>
</dbReference>
<dbReference type="InterPro" id="IPR033934">
    <property type="entry name" value="SAICAR_synt_PurC"/>
</dbReference>
<dbReference type="NCBIfam" id="NF004630">
    <property type="entry name" value="PRK05974.1"/>
    <property type="match status" value="1"/>
</dbReference>
<keyword evidence="7" id="KW-0067">ATP-binding</keyword>
<dbReference type="HAMAP" id="MF_00137">
    <property type="entry name" value="SAICAR_synth"/>
    <property type="match status" value="1"/>
</dbReference>
<dbReference type="NCBIfam" id="TIGR00302">
    <property type="entry name" value="phosphoribosylformylglycinamidine synthase subunit PurS"/>
    <property type="match status" value="1"/>
</dbReference>
<comment type="caution">
    <text evidence="10">The sequence shown here is derived from an EMBL/GenBank/DDBJ whole genome shotgun (WGS) entry which is preliminary data.</text>
</comment>
<dbReference type="InterPro" id="IPR003850">
    <property type="entry name" value="PurS"/>
</dbReference>
<dbReference type="GO" id="GO:0005524">
    <property type="term" value="F:ATP binding"/>
    <property type="evidence" value="ECO:0007669"/>
    <property type="project" value="UniProtKB-KW"/>
</dbReference>
<dbReference type="InterPro" id="IPR050089">
    <property type="entry name" value="SAICAR_synthetase"/>
</dbReference>
<dbReference type="SUPFAM" id="SSF56104">
    <property type="entry name" value="SAICAR synthase-like"/>
    <property type="match status" value="1"/>
</dbReference>
<dbReference type="EMBL" id="LLXH01004854">
    <property type="protein sequence ID" value="PKC52970.1"/>
    <property type="molecule type" value="Genomic_DNA"/>
</dbReference>
<protein>
    <recommendedName>
        <fullName evidence="3">phosphoribosylaminoimidazolesuccinocarboxamide synthase</fullName>
        <ecNumber evidence="3">6.3.2.6</ecNumber>
    </recommendedName>
</protein>
<dbReference type="PANTHER" id="PTHR43599:SF3">
    <property type="entry name" value="SI:DKEY-6E2.2"/>
    <property type="match status" value="1"/>
</dbReference>
<evidence type="ECO:0000256" key="4">
    <source>
        <dbReference type="ARBA" id="ARBA00022598"/>
    </source>
</evidence>
<comment type="catalytic activity">
    <reaction evidence="8">
        <text>5-amino-1-(5-phospho-D-ribosyl)imidazole-4-carboxylate + L-aspartate + ATP = (2S)-2-[5-amino-1-(5-phospho-beta-D-ribosyl)imidazole-4-carboxamido]succinate + ADP + phosphate + 2 H(+)</text>
        <dbReference type="Rhea" id="RHEA:22628"/>
        <dbReference type="ChEBI" id="CHEBI:15378"/>
        <dbReference type="ChEBI" id="CHEBI:29991"/>
        <dbReference type="ChEBI" id="CHEBI:30616"/>
        <dbReference type="ChEBI" id="CHEBI:43474"/>
        <dbReference type="ChEBI" id="CHEBI:58443"/>
        <dbReference type="ChEBI" id="CHEBI:77657"/>
        <dbReference type="ChEBI" id="CHEBI:456216"/>
        <dbReference type="EC" id="6.3.2.6"/>
    </reaction>
</comment>
<evidence type="ECO:0000256" key="3">
    <source>
        <dbReference type="ARBA" id="ARBA00012217"/>
    </source>
</evidence>
<dbReference type="InterPro" id="IPR036604">
    <property type="entry name" value="PurS-like_sf"/>
</dbReference>
<evidence type="ECO:0000313" key="11">
    <source>
        <dbReference type="Proteomes" id="UP000232688"/>
    </source>
</evidence>
<dbReference type="CDD" id="cd01415">
    <property type="entry name" value="SAICAR_synt_PurC"/>
    <property type="match status" value="1"/>
</dbReference>
<dbReference type="Pfam" id="PF02700">
    <property type="entry name" value="PurS"/>
    <property type="match status" value="1"/>
</dbReference>
<dbReference type="HAMAP" id="MF_01926">
    <property type="entry name" value="PurS"/>
    <property type="match status" value="1"/>
</dbReference>
<proteinExistence type="inferred from homology"/>
<evidence type="ECO:0000256" key="7">
    <source>
        <dbReference type="ARBA" id="ARBA00022840"/>
    </source>
</evidence>
<evidence type="ECO:0000256" key="5">
    <source>
        <dbReference type="ARBA" id="ARBA00022741"/>
    </source>
</evidence>
<keyword evidence="5" id="KW-0547">Nucleotide-binding</keyword>
<dbReference type="Pfam" id="PF01259">
    <property type="entry name" value="SAICAR_synt"/>
    <property type="match status" value="1"/>
</dbReference>
<organism evidence="10 11">
    <name type="scientific">Rhizophagus irregularis</name>
    <dbReference type="NCBI Taxonomy" id="588596"/>
    <lineage>
        <taxon>Eukaryota</taxon>
        <taxon>Fungi</taxon>
        <taxon>Fungi incertae sedis</taxon>
        <taxon>Mucoromycota</taxon>
        <taxon>Glomeromycotina</taxon>
        <taxon>Glomeromycetes</taxon>
        <taxon>Glomerales</taxon>
        <taxon>Glomeraceae</taxon>
        <taxon>Rhizophagus</taxon>
    </lineage>
</organism>
<keyword evidence="6" id="KW-0658">Purine biosynthesis</keyword>
<dbReference type="InterPro" id="IPR028923">
    <property type="entry name" value="SAICAR_synt/ADE2_N"/>
</dbReference>
<dbReference type="GO" id="GO:0006189">
    <property type="term" value="P:'de novo' IMP biosynthetic process"/>
    <property type="evidence" value="ECO:0007669"/>
    <property type="project" value="UniProtKB-UniPathway"/>
</dbReference>
<evidence type="ECO:0000256" key="6">
    <source>
        <dbReference type="ARBA" id="ARBA00022755"/>
    </source>
</evidence>
<accession>A0A2N0QPI7</accession>
<dbReference type="AlphaFoldDB" id="A0A2N0QPI7"/>
<dbReference type="UniPathway" id="UPA00074">
    <property type="reaction ID" value="UER00131"/>
</dbReference>
<dbReference type="PROSITE" id="PS01057">
    <property type="entry name" value="SAICAR_SYNTHETASE_1"/>
    <property type="match status" value="1"/>
</dbReference>
<reference evidence="10 11" key="2">
    <citation type="submission" date="2017-10" db="EMBL/GenBank/DDBJ databases">
        <title>Genome analyses suggest a sexual origin of heterokaryosis in a supposedly ancient asexual fungus.</title>
        <authorList>
            <person name="Corradi N."/>
            <person name="Sedzielewska K."/>
            <person name="Noel J."/>
            <person name="Charron P."/>
            <person name="Farinelli L."/>
            <person name="Marton T."/>
            <person name="Kruger M."/>
            <person name="Pelin A."/>
            <person name="Brachmann A."/>
            <person name="Corradi N."/>
        </authorList>
    </citation>
    <scope>NUCLEOTIDE SEQUENCE [LARGE SCALE GENOMIC DNA]</scope>
    <source>
        <strain evidence="10 11">A1</strain>
    </source>
</reference>
<dbReference type="GO" id="GO:0004639">
    <property type="term" value="F:phosphoribosylaminoimidazolesuccinocarboxamide synthase activity"/>
    <property type="evidence" value="ECO:0007669"/>
    <property type="project" value="UniProtKB-EC"/>
</dbReference>
<evidence type="ECO:0000256" key="8">
    <source>
        <dbReference type="ARBA" id="ARBA00048475"/>
    </source>
</evidence>
<dbReference type="Gene3D" id="3.30.470.20">
    <property type="entry name" value="ATP-grasp fold, B domain"/>
    <property type="match status" value="1"/>
</dbReference>
<dbReference type="NCBIfam" id="TIGR00081">
    <property type="entry name" value="purC"/>
    <property type="match status" value="1"/>
</dbReference>
<dbReference type="FunFam" id="3.30.200.20:FF:000189">
    <property type="entry name" value="Phosphoribosylaminoimidazole-succinocarboxamide synthase"/>
    <property type="match status" value="1"/>
</dbReference>
<evidence type="ECO:0000259" key="9">
    <source>
        <dbReference type="Pfam" id="PF01259"/>
    </source>
</evidence>
<dbReference type="PANTHER" id="PTHR43599">
    <property type="entry name" value="MULTIFUNCTIONAL PROTEIN ADE2"/>
    <property type="match status" value="1"/>
</dbReference>
<dbReference type="EC" id="6.3.2.6" evidence="3"/>
<evidence type="ECO:0000256" key="2">
    <source>
        <dbReference type="ARBA" id="ARBA00010190"/>
    </source>
</evidence>
<keyword evidence="4" id="KW-0436">Ligase</keyword>
<dbReference type="FunFam" id="3.30.470.20:FF:000006">
    <property type="entry name" value="Phosphoribosylaminoimidazole-succinocarboxamide synthase"/>
    <property type="match status" value="1"/>
</dbReference>
<dbReference type="PROSITE" id="PS01058">
    <property type="entry name" value="SAICAR_SYNTHETASE_2"/>
    <property type="match status" value="1"/>
</dbReference>
<dbReference type="Gene3D" id="3.30.1280.10">
    <property type="entry name" value="Phosphoribosylformylglycinamidine synthase subunit PurS"/>
    <property type="match status" value="1"/>
</dbReference>
<comment type="similarity">
    <text evidence="2">Belongs to the SAICAR synthetase family.</text>
</comment>
<evidence type="ECO:0000313" key="10">
    <source>
        <dbReference type="EMBL" id="PKC52970.1"/>
    </source>
</evidence>
<feature type="domain" description="SAICAR synthetase/ADE2 N-terminal" evidence="9">
    <location>
        <begin position="6"/>
        <end position="231"/>
    </location>
</feature>
<evidence type="ECO:0000256" key="1">
    <source>
        <dbReference type="ARBA" id="ARBA00004672"/>
    </source>
</evidence>
<sequence>MNKGQLLYEGKAKRLYTTEQEDILYVEYKDSATAFNGEKKAEIEGKGTLNNQITTLIFEKLKEHGIESHFVERISDNEQLVRKVDIIPIEVVVRNIAAGSLAKRLGLEEGQPLKRTIVEFYYKDDALGDPFINNEHIDILGIATKEETDALYELGLKVNDVLKPIFEEVDVILVDFKLEFGRDKDGNVLLADEISPDTCRLWDAKTKQKLDKDVFRRDLGNLTDVYKIILARLGDPQGSAVQGSLVKMGYNEVSDVRIGKYLEVQIADTDRDIDGLVKEMCEKLLTNTVIEDYRYEIEEAN</sequence>
<dbReference type="VEuPathDB" id="FungiDB:RhiirA1_480282"/>